<dbReference type="PIRSF" id="PIRSF004846">
    <property type="entry name" value="ModA"/>
    <property type="match status" value="1"/>
</dbReference>
<dbReference type="CDD" id="cd13539">
    <property type="entry name" value="PBP2_AvModA"/>
    <property type="match status" value="1"/>
</dbReference>
<organism evidence="6 7">
    <name type="scientific">Cytobacillus oceanisediminis</name>
    <dbReference type="NCBI Taxonomy" id="665099"/>
    <lineage>
        <taxon>Bacteria</taxon>
        <taxon>Bacillati</taxon>
        <taxon>Bacillota</taxon>
        <taxon>Bacilli</taxon>
        <taxon>Bacillales</taxon>
        <taxon>Bacillaceae</taxon>
        <taxon>Cytobacillus</taxon>
    </lineage>
</organism>
<comment type="caution">
    <text evidence="6">The sequence shown here is derived from an EMBL/GenBank/DDBJ whole genome shotgun (WGS) entry which is preliminary data.</text>
</comment>
<dbReference type="GO" id="GO:0015689">
    <property type="term" value="P:molybdate ion transport"/>
    <property type="evidence" value="ECO:0007669"/>
    <property type="project" value="InterPro"/>
</dbReference>
<feature type="binding site" evidence="5">
    <location>
        <position position="177"/>
    </location>
    <ligand>
        <name>molybdate</name>
        <dbReference type="ChEBI" id="CHEBI:36264"/>
    </ligand>
</feature>
<dbReference type="AlphaFoldDB" id="A0A2V2ZVA8"/>
<gene>
    <name evidence="6" type="ORF">DFO73_106182</name>
</gene>
<dbReference type="InterPro" id="IPR050682">
    <property type="entry name" value="ModA/WtpA"/>
</dbReference>
<evidence type="ECO:0000256" key="3">
    <source>
        <dbReference type="ARBA" id="ARBA00022723"/>
    </source>
</evidence>
<dbReference type="EMBL" id="QGTW01000006">
    <property type="protein sequence ID" value="PWW28366.1"/>
    <property type="molecule type" value="Genomic_DNA"/>
</dbReference>
<dbReference type="GO" id="GO:0030973">
    <property type="term" value="F:molybdate ion binding"/>
    <property type="evidence" value="ECO:0007669"/>
    <property type="project" value="InterPro"/>
</dbReference>
<dbReference type="GO" id="GO:1901359">
    <property type="term" value="F:tungstate binding"/>
    <property type="evidence" value="ECO:0007669"/>
    <property type="project" value="UniProtKB-ARBA"/>
</dbReference>
<reference evidence="6 7" key="1">
    <citation type="submission" date="2018-05" db="EMBL/GenBank/DDBJ databases">
        <title>Freshwater and sediment microbial communities from various areas in North America, analyzing microbe dynamics in response to fracking.</title>
        <authorList>
            <person name="Lamendella R."/>
        </authorList>
    </citation>
    <scope>NUCLEOTIDE SEQUENCE [LARGE SCALE GENOMIC DNA]</scope>
    <source>
        <strain evidence="6 7">15_TX</strain>
    </source>
</reference>
<dbReference type="InterPro" id="IPR005950">
    <property type="entry name" value="ModA"/>
</dbReference>
<dbReference type="OrthoDB" id="9785015at2"/>
<name>A0A2V2ZVA8_9BACI</name>
<protein>
    <submittedName>
        <fullName evidence="6">Molybdate transport system substrate-binding protein</fullName>
    </submittedName>
</protein>
<evidence type="ECO:0000313" key="6">
    <source>
        <dbReference type="EMBL" id="PWW28366.1"/>
    </source>
</evidence>
<dbReference type="NCBIfam" id="TIGR01256">
    <property type="entry name" value="modA"/>
    <property type="match status" value="1"/>
</dbReference>
<comment type="similarity">
    <text evidence="1">Belongs to the bacterial solute-binding protein ModA family.</text>
</comment>
<accession>A0A2V2ZVA8</accession>
<keyword evidence="3 5" id="KW-0479">Metal-binding</keyword>
<dbReference type="GO" id="GO:0046872">
    <property type="term" value="F:metal ion binding"/>
    <property type="evidence" value="ECO:0007669"/>
    <property type="project" value="UniProtKB-KW"/>
</dbReference>
<dbReference type="PANTHER" id="PTHR30632:SF14">
    <property type="entry name" value="TUNGSTATE_MOLYBDATE_CHROMATE-BINDING PROTEIN MODA"/>
    <property type="match status" value="1"/>
</dbReference>
<dbReference type="InterPro" id="IPR044084">
    <property type="entry name" value="AvModA-like_subst-bd"/>
</dbReference>
<proteinExistence type="inferred from homology"/>
<evidence type="ECO:0000256" key="1">
    <source>
        <dbReference type="ARBA" id="ARBA00009175"/>
    </source>
</evidence>
<sequence length="257" mass="28501">MEGSSWMNRNVLLMLFVFLLVLSGCSQAKTREEKVYVAAASDLYHALTEIGDEFTKETGIEVEFTFGSTGLLTQQIQEGAPFDLFTAAQESYIDKLIDKKAVEKDSKKYYALGRIAILSSDSGNEEIKLDDLLSPEVKSITIANPEHAPYGKAAKEALEASGIWNEIEPKIVYAENIRQAFQYVESGNADAGIIALALLQKTALPFELIDEKAHSPIKQTLGIPIQSEKKEESKKLTEFILSKQGQEILEKYGFDLP</sequence>
<dbReference type="Pfam" id="PF13531">
    <property type="entry name" value="SBP_bac_11"/>
    <property type="match status" value="1"/>
</dbReference>
<dbReference type="PANTHER" id="PTHR30632">
    <property type="entry name" value="MOLYBDATE-BINDING PERIPLASMIC PROTEIN"/>
    <property type="match status" value="1"/>
</dbReference>
<keyword evidence="4" id="KW-0732">Signal</keyword>
<dbReference type="SUPFAM" id="SSF53850">
    <property type="entry name" value="Periplasmic binding protein-like II"/>
    <property type="match status" value="1"/>
</dbReference>
<dbReference type="Gene3D" id="3.40.190.10">
    <property type="entry name" value="Periplasmic binding protein-like II"/>
    <property type="match status" value="2"/>
</dbReference>
<feature type="binding site" evidence="5">
    <location>
        <position position="69"/>
    </location>
    <ligand>
        <name>molybdate</name>
        <dbReference type="ChEBI" id="CHEBI:36264"/>
    </ligand>
</feature>
<evidence type="ECO:0000256" key="2">
    <source>
        <dbReference type="ARBA" id="ARBA00022505"/>
    </source>
</evidence>
<evidence type="ECO:0000256" key="4">
    <source>
        <dbReference type="ARBA" id="ARBA00022729"/>
    </source>
</evidence>
<dbReference type="FunFam" id="3.40.190.10:FF:000035">
    <property type="entry name" value="Molybdate ABC transporter substrate-binding protein"/>
    <property type="match status" value="1"/>
</dbReference>
<evidence type="ECO:0000256" key="5">
    <source>
        <dbReference type="PIRSR" id="PIRSR004846-1"/>
    </source>
</evidence>
<keyword evidence="2 5" id="KW-0500">Molybdenum</keyword>
<dbReference type="Proteomes" id="UP000247150">
    <property type="component" value="Unassembled WGS sequence"/>
</dbReference>
<evidence type="ECO:0000313" key="7">
    <source>
        <dbReference type="Proteomes" id="UP000247150"/>
    </source>
</evidence>